<evidence type="ECO:0000256" key="2">
    <source>
        <dbReference type="ARBA" id="ARBA00007131"/>
    </source>
</evidence>
<dbReference type="RefSeq" id="WP_118325533.1">
    <property type="nucleotide sequence ID" value="NZ_DAWEIE010000023.1"/>
</dbReference>
<dbReference type="SUPFAM" id="SSF52922">
    <property type="entry name" value="TK C-terminal domain-like"/>
    <property type="match status" value="1"/>
</dbReference>
<sequence length="318" mass="35209">MYKLVENRSEKGKELRVAVVESIQELIKENDKVVAMEADLGGASKFTNIKKSNPENFIQCGISEANMIGVGCGLSSEGFIPYVHTFGPFATRRVYDQIYLSGAYAHNTINIYGSDPGFTVGPNGGTHTTWEDVALMREIPGSIIVDPCDETQTRWVVKELSKHEGVHYIRANRKDVRNVYTPDSTFELGKGNVLREGKDILIIVSGQLVSDALDCAEKLVEEGYSVEVIDMYCIKPLDIDLVLSESKGKKVVVTFENHSIYGGLGSAVAEVLMENGVNVPFKRHGVDERFGQVGTPDFLQKEFQLTADDLYRTIKSMI</sequence>
<comment type="caution">
    <text evidence="5">The sequence shown here is derived from an EMBL/GenBank/DDBJ whole genome shotgun (WGS) entry which is preliminary data.</text>
</comment>
<dbReference type="PANTHER" id="PTHR43825:SF1">
    <property type="entry name" value="TRANSKETOLASE-LIKE PYRIMIDINE-BINDING DOMAIN-CONTAINING PROTEIN"/>
    <property type="match status" value="1"/>
</dbReference>
<dbReference type="CDD" id="cd07033">
    <property type="entry name" value="TPP_PYR_DXS_TK_like"/>
    <property type="match status" value="1"/>
</dbReference>
<comment type="cofactor">
    <cofactor evidence="1">
        <name>thiamine diphosphate</name>
        <dbReference type="ChEBI" id="CHEBI:58937"/>
    </cofactor>
</comment>
<name>A0A395WAZ3_9FIRM</name>
<keyword evidence="3" id="KW-0786">Thiamine pyrophosphate</keyword>
<evidence type="ECO:0000256" key="1">
    <source>
        <dbReference type="ARBA" id="ARBA00001964"/>
    </source>
</evidence>
<dbReference type="GeneID" id="66580117"/>
<evidence type="ECO:0000313" key="5">
    <source>
        <dbReference type="EMBL" id="RGU90537.1"/>
    </source>
</evidence>
<evidence type="ECO:0000259" key="4">
    <source>
        <dbReference type="SMART" id="SM00861"/>
    </source>
</evidence>
<dbReference type="Pfam" id="PF02779">
    <property type="entry name" value="Transket_pyr"/>
    <property type="match status" value="1"/>
</dbReference>
<dbReference type="AlphaFoldDB" id="A0A395WAZ3"/>
<dbReference type="SMART" id="SM00861">
    <property type="entry name" value="Transket_pyr"/>
    <property type="match status" value="1"/>
</dbReference>
<dbReference type="InterPro" id="IPR051157">
    <property type="entry name" value="PDH/Transketolase"/>
</dbReference>
<accession>A0A395WAZ3</accession>
<dbReference type="InterPro" id="IPR029061">
    <property type="entry name" value="THDP-binding"/>
</dbReference>
<feature type="domain" description="Transketolase-like pyrimidine-binding" evidence="4">
    <location>
        <begin position="13"/>
        <end position="178"/>
    </location>
</feature>
<protein>
    <submittedName>
        <fullName evidence="5">Alpha-ketoacid dehydrogenase subunit beta</fullName>
    </submittedName>
</protein>
<dbReference type="PANTHER" id="PTHR43825">
    <property type="entry name" value="PYRUVATE DEHYDROGENASE E1 COMPONENT"/>
    <property type="match status" value="1"/>
</dbReference>
<proteinExistence type="inferred from homology"/>
<gene>
    <name evidence="5" type="ORF">DWW32_08940</name>
</gene>
<dbReference type="InterPro" id="IPR005475">
    <property type="entry name" value="Transketolase-like_Pyr-bd"/>
</dbReference>
<reference evidence="5 6" key="1">
    <citation type="submission" date="2018-08" db="EMBL/GenBank/DDBJ databases">
        <title>A genome reference for cultivated species of the human gut microbiota.</title>
        <authorList>
            <person name="Zou Y."/>
            <person name="Xue W."/>
            <person name="Luo G."/>
        </authorList>
    </citation>
    <scope>NUCLEOTIDE SEQUENCE [LARGE SCALE GENOMIC DNA]</scope>
    <source>
        <strain evidence="5 6">AF15-20</strain>
    </source>
</reference>
<organism evidence="5 6">
    <name type="scientific">Holdemanella biformis</name>
    <dbReference type="NCBI Taxonomy" id="1735"/>
    <lineage>
        <taxon>Bacteria</taxon>
        <taxon>Bacillati</taxon>
        <taxon>Bacillota</taxon>
        <taxon>Erysipelotrichia</taxon>
        <taxon>Erysipelotrichales</taxon>
        <taxon>Erysipelotrichaceae</taxon>
        <taxon>Holdemanella</taxon>
    </lineage>
</organism>
<dbReference type="FunFam" id="3.40.50.970:FF:000129">
    <property type="entry name" value="Transketolase"/>
    <property type="match status" value="1"/>
</dbReference>
<evidence type="ECO:0000256" key="3">
    <source>
        <dbReference type="ARBA" id="ARBA00023052"/>
    </source>
</evidence>
<dbReference type="Gene3D" id="3.40.50.970">
    <property type="match status" value="1"/>
</dbReference>
<dbReference type="Proteomes" id="UP000265489">
    <property type="component" value="Unassembled WGS sequence"/>
</dbReference>
<dbReference type="InterPro" id="IPR009014">
    <property type="entry name" value="Transketo_C/PFOR_II"/>
</dbReference>
<dbReference type="InterPro" id="IPR033248">
    <property type="entry name" value="Transketolase_C"/>
</dbReference>
<comment type="similarity">
    <text evidence="2">Belongs to the transketolase family.</text>
</comment>
<dbReference type="EMBL" id="QRYQ01000017">
    <property type="protein sequence ID" value="RGU90537.1"/>
    <property type="molecule type" value="Genomic_DNA"/>
</dbReference>
<dbReference type="SUPFAM" id="SSF52518">
    <property type="entry name" value="Thiamin diphosphate-binding fold (THDP-binding)"/>
    <property type="match status" value="1"/>
</dbReference>
<dbReference type="Gene3D" id="3.40.50.920">
    <property type="match status" value="1"/>
</dbReference>
<dbReference type="Pfam" id="PF02780">
    <property type="entry name" value="Transketolase_C"/>
    <property type="match status" value="1"/>
</dbReference>
<evidence type="ECO:0000313" key="6">
    <source>
        <dbReference type="Proteomes" id="UP000265489"/>
    </source>
</evidence>